<dbReference type="Gene3D" id="1.10.8.80">
    <property type="entry name" value="Magnesium chelatase subunit I, C-Terminal domain"/>
    <property type="match status" value="1"/>
</dbReference>
<dbReference type="SUPFAM" id="SSF53300">
    <property type="entry name" value="vWA-like"/>
    <property type="match status" value="1"/>
</dbReference>
<dbReference type="InterPro" id="IPR036465">
    <property type="entry name" value="vWFA_dom_sf"/>
</dbReference>
<dbReference type="STRING" id="349124.Hhal_1621"/>
<sequence length="625" mass="66652">MSAALDYNSAESAWEDAATAAALLAIDPPGVGGVCLRSLPGPVRDRWVQIARELLPAETPWRRIPINISDSRLLGGLDLTATLRSGRPVVERGVLAEVDGGVAVLAMAERIAPATAGKLGAVLDNGEVRLERDGLAERMTSRFGVIALDEGAEEDERPVGPLRDRLGCHLDLNGIPVHVAGGCEYTADDVAAARDRLDQVHCSDELAEALCAGGLALGIGSLRAPLQALRAARAAAALAGRTEVTQEDVALATRLILVPRATRIPEMQQPEEEQPEEQQETQETEQQEQEEPPPPPEQEDDERPDEEDGGEQDEDDQGQDEDEDEEQAPAEIPAELVLDAARAVLPDNLLQQMKIRELAQRNRSQTPGRAGALQQGGGRGRPAGVRAGNPGGGARLNVVETLRTAAPWQPLRREHDQTGRRVIVRPEDFRVTRFKQRSQTTTIFAVDASGSSAMHRLSEAKGAVELLLAECYVRRDEVALVAFRGRGAEVLLPPTRSLTRAKKGLAGLPGGGGTPLAAGIDTARQLTGEVRRKGATPVLILLTDGRANVTREGLGGRDKAQQEATEAARAIRVMGIRALVVDTSPRPRPMGRELAEAMGADYLPLPRADASSISSAVQAVTGTGR</sequence>
<comment type="similarity">
    <text evidence="1">Belongs to the Mg-chelatase subunits D/I family.</text>
</comment>
<dbReference type="KEGG" id="hha:Hhal_1621"/>
<evidence type="ECO:0000256" key="1">
    <source>
        <dbReference type="ARBA" id="ARBA00005799"/>
    </source>
</evidence>
<feature type="domain" description="VWFA" evidence="3">
    <location>
        <begin position="441"/>
        <end position="620"/>
    </location>
</feature>
<reference evidence="4 5" key="2">
    <citation type="journal article" date="2013" name="Stand. Genomic Sci.">
        <title>Complete genome sequence of Halorhodospira halophila SL1.</title>
        <authorList>
            <person name="Challacombe J.F."/>
            <person name="Majid S."/>
            <person name="Deole R."/>
            <person name="Brettin T.S."/>
            <person name="Bruce D."/>
            <person name="Delano S.F."/>
            <person name="Detter J.C."/>
            <person name="Gleasner C.D."/>
            <person name="Han C.S."/>
            <person name="Misra M."/>
            <person name="Reitenga K.G."/>
            <person name="Mikhailova N."/>
            <person name="Woyke T."/>
            <person name="Pitluck S."/>
            <person name="Nolan M."/>
            <person name="Land M.L."/>
            <person name="Saunders E."/>
            <person name="Tapia R."/>
            <person name="Lapidus A."/>
            <person name="Ivanova N."/>
            <person name="Hoff W.D."/>
        </authorList>
    </citation>
    <scope>NUCLEOTIDE SEQUENCE [LARGE SCALE GENOMIC DNA]</scope>
    <source>
        <strain evidence="5">DSM 244 / SL1</strain>
    </source>
</reference>
<dbReference type="Gene3D" id="3.40.50.410">
    <property type="entry name" value="von Willebrand factor, type A domain"/>
    <property type="match status" value="1"/>
</dbReference>
<dbReference type="OrthoDB" id="9775079at2"/>
<dbReference type="Proteomes" id="UP000000647">
    <property type="component" value="Chromosome"/>
</dbReference>
<organism evidence="4 5">
    <name type="scientific">Halorhodospira halophila (strain DSM 244 / SL1)</name>
    <name type="common">Ectothiorhodospira halophila (strain DSM 244 / SL1)</name>
    <dbReference type="NCBI Taxonomy" id="349124"/>
    <lineage>
        <taxon>Bacteria</taxon>
        <taxon>Pseudomonadati</taxon>
        <taxon>Pseudomonadota</taxon>
        <taxon>Gammaproteobacteria</taxon>
        <taxon>Chromatiales</taxon>
        <taxon>Ectothiorhodospiraceae</taxon>
        <taxon>Halorhodospira</taxon>
    </lineage>
</organism>
<dbReference type="InterPro" id="IPR041702">
    <property type="entry name" value="BchD/ChlD_VWA"/>
</dbReference>
<evidence type="ECO:0000313" key="4">
    <source>
        <dbReference type="EMBL" id="ABM62385.1"/>
    </source>
</evidence>
<feature type="region of interest" description="Disordered" evidence="2">
    <location>
        <begin position="262"/>
        <end position="328"/>
    </location>
</feature>
<proteinExistence type="inferred from homology"/>
<dbReference type="PANTHER" id="PTHR43473">
    <property type="entry name" value="MAGNESIUM-CHELATASE SUBUNIT CHLD, CHLOROPLASTIC"/>
    <property type="match status" value="1"/>
</dbReference>
<dbReference type="PROSITE" id="PS50234">
    <property type="entry name" value="VWFA"/>
    <property type="match status" value="1"/>
</dbReference>
<dbReference type="EC" id="6.6.1.1" evidence="4"/>
<dbReference type="SUPFAM" id="SSF52540">
    <property type="entry name" value="P-loop containing nucleoside triphosphate hydrolases"/>
    <property type="match status" value="1"/>
</dbReference>
<feature type="region of interest" description="Disordered" evidence="2">
    <location>
        <begin position="359"/>
        <end position="395"/>
    </location>
</feature>
<dbReference type="AlphaFoldDB" id="A1WXH3"/>
<reference evidence="5" key="1">
    <citation type="submission" date="2006-12" db="EMBL/GenBank/DDBJ databases">
        <title>Complete sequence of Halorhodospira halophila SL1.</title>
        <authorList>
            <consortium name="US DOE Joint Genome Institute"/>
            <person name="Copeland A."/>
            <person name="Lucas S."/>
            <person name="Lapidus A."/>
            <person name="Barry K."/>
            <person name="Detter J.C."/>
            <person name="Glavina del Rio T."/>
            <person name="Hammon N."/>
            <person name="Israni S."/>
            <person name="Dalin E."/>
            <person name="Tice H."/>
            <person name="Pitluck S."/>
            <person name="Saunders E."/>
            <person name="Brettin T."/>
            <person name="Bruce D."/>
            <person name="Han C."/>
            <person name="Tapia R."/>
            <person name="Schmutz J."/>
            <person name="Larimer F."/>
            <person name="Land M."/>
            <person name="Hauser L."/>
            <person name="Kyrpides N."/>
            <person name="Mikhailova N."/>
            <person name="Hoff W."/>
            <person name="Richardson P."/>
        </authorList>
    </citation>
    <scope>NUCLEOTIDE SEQUENCE [LARGE SCALE GENOMIC DNA]</scope>
    <source>
        <strain evidence="5">DSM 244 / SL1</strain>
    </source>
</reference>
<gene>
    <name evidence="4" type="ordered locus">Hhal_1621</name>
</gene>
<protein>
    <submittedName>
        <fullName evidence="4">Protoporphyrin IX magnesium-chelatase</fullName>
        <ecNumber evidence="4">6.6.1.1</ecNumber>
    </submittedName>
</protein>
<evidence type="ECO:0000256" key="2">
    <source>
        <dbReference type="SAM" id="MobiDB-lite"/>
    </source>
</evidence>
<dbReference type="HOGENOM" id="CLU_016684_6_2_6"/>
<dbReference type="RefSeq" id="WP_011814407.1">
    <property type="nucleotide sequence ID" value="NC_008789.1"/>
</dbReference>
<name>A1WXH3_HALHL</name>
<dbReference type="Pfam" id="PF17863">
    <property type="entry name" value="AAA_lid_2"/>
    <property type="match status" value="1"/>
</dbReference>
<dbReference type="InterPro" id="IPR027417">
    <property type="entry name" value="P-loop_NTPase"/>
</dbReference>
<keyword evidence="4" id="KW-0436">Ligase</keyword>
<evidence type="ECO:0000259" key="3">
    <source>
        <dbReference type="PROSITE" id="PS50234"/>
    </source>
</evidence>
<dbReference type="EMBL" id="CP000544">
    <property type="protein sequence ID" value="ABM62385.1"/>
    <property type="molecule type" value="Genomic_DNA"/>
</dbReference>
<dbReference type="PANTHER" id="PTHR43473:SF2">
    <property type="entry name" value="MAGNESIUM-CHELATASE SUBUNIT CHLD, CHLOROPLASTIC"/>
    <property type="match status" value="1"/>
</dbReference>
<feature type="compositionally biased region" description="Acidic residues" evidence="2">
    <location>
        <begin position="269"/>
        <end position="328"/>
    </location>
</feature>
<evidence type="ECO:0000313" key="5">
    <source>
        <dbReference type="Proteomes" id="UP000000647"/>
    </source>
</evidence>
<accession>A1WXH3</accession>
<dbReference type="Pfam" id="PF13519">
    <property type="entry name" value="VWA_2"/>
    <property type="match status" value="1"/>
</dbReference>
<dbReference type="Gene3D" id="3.40.50.300">
    <property type="entry name" value="P-loop containing nucleotide triphosphate hydrolases"/>
    <property type="match status" value="1"/>
</dbReference>
<dbReference type="SMART" id="SM00327">
    <property type="entry name" value="VWA"/>
    <property type="match status" value="1"/>
</dbReference>
<dbReference type="eggNOG" id="COG1239">
    <property type="taxonomic scope" value="Bacteria"/>
</dbReference>
<dbReference type="CDD" id="cd01451">
    <property type="entry name" value="vWA_Magnesium_chelatase"/>
    <property type="match status" value="1"/>
</dbReference>
<dbReference type="GO" id="GO:0016851">
    <property type="term" value="F:magnesium chelatase activity"/>
    <property type="evidence" value="ECO:0007669"/>
    <property type="project" value="UniProtKB-EC"/>
</dbReference>
<dbReference type="eggNOG" id="COG1240">
    <property type="taxonomic scope" value="Bacteria"/>
</dbReference>
<dbReference type="NCBIfam" id="NF009943">
    <property type="entry name" value="PRK13406.1"/>
    <property type="match status" value="1"/>
</dbReference>
<keyword evidence="5" id="KW-1185">Reference proteome</keyword>
<dbReference type="InterPro" id="IPR002035">
    <property type="entry name" value="VWF_A"/>
</dbReference>
<dbReference type="InterPro" id="IPR041628">
    <property type="entry name" value="ChlI/MoxR_AAA_lid"/>
</dbReference>